<keyword evidence="3" id="KW-0966">Cell projection</keyword>
<dbReference type="EMBL" id="SNZP01000001">
    <property type="protein sequence ID" value="TDR82664.1"/>
    <property type="molecule type" value="Genomic_DNA"/>
</dbReference>
<dbReference type="PANTHER" id="PTHR43384">
    <property type="entry name" value="SEPTUM SITE-DETERMINING PROTEIN MIND HOMOLOG, CHLOROPLASTIC-RELATED"/>
    <property type="match status" value="1"/>
</dbReference>
<dbReference type="GO" id="GO:0005524">
    <property type="term" value="F:ATP binding"/>
    <property type="evidence" value="ECO:0007669"/>
    <property type="project" value="UniProtKB-KW"/>
</dbReference>
<dbReference type="OrthoDB" id="5296586at2"/>
<dbReference type="Gene3D" id="3.40.50.300">
    <property type="entry name" value="P-loop containing nucleotide triphosphate hydrolases"/>
    <property type="match status" value="1"/>
</dbReference>
<dbReference type="SUPFAM" id="SSF52540">
    <property type="entry name" value="P-loop containing nucleoside triphosphate hydrolases"/>
    <property type="match status" value="1"/>
</dbReference>
<keyword evidence="4" id="KW-1185">Reference proteome</keyword>
<keyword evidence="3" id="KW-0282">Flagellum</keyword>
<proteinExistence type="predicted"/>
<comment type="caution">
    <text evidence="3">The sequence shown here is derived from an EMBL/GenBank/DDBJ whole genome shotgun (WGS) entry which is preliminary data.</text>
</comment>
<evidence type="ECO:0000256" key="2">
    <source>
        <dbReference type="ARBA" id="ARBA00022840"/>
    </source>
</evidence>
<dbReference type="Proteomes" id="UP000295611">
    <property type="component" value="Unassembled WGS sequence"/>
</dbReference>
<dbReference type="InterPro" id="IPR050625">
    <property type="entry name" value="ParA/MinD_ATPase"/>
</dbReference>
<dbReference type="GO" id="GO:0051782">
    <property type="term" value="P:negative regulation of cell division"/>
    <property type="evidence" value="ECO:0007669"/>
    <property type="project" value="TreeGrafter"/>
</dbReference>
<reference evidence="3 4" key="1">
    <citation type="submission" date="2019-03" db="EMBL/GenBank/DDBJ databases">
        <title>Genomic Encyclopedia of Type Strains, Phase III (KMG-III): the genomes of soil and plant-associated and newly described type strains.</title>
        <authorList>
            <person name="Whitman W."/>
        </authorList>
    </citation>
    <scope>NUCLEOTIDE SEQUENCE [LARGE SCALE GENOMIC DNA]</scope>
    <source>
        <strain evidence="3 4">CECT 8976</strain>
    </source>
</reference>
<dbReference type="GO" id="GO:0009898">
    <property type="term" value="C:cytoplasmic side of plasma membrane"/>
    <property type="evidence" value="ECO:0007669"/>
    <property type="project" value="TreeGrafter"/>
</dbReference>
<name>A0A4R7BCA6_9NEIS</name>
<dbReference type="GO" id="GO:0005829">
    <property type="term" value="C:cytosol"/>
    <property type="evidence" value="ECO:0007669"/>
    <property type="project" value="TreeGrafter"/>
</dbReference>
<organism evidence="3 4">
    <name type="scientific">Paludibacterium purpuratum</name>
    <dbReference type="NCBI Taxonomy" id="1144873"/>
    <lineage>
        <taxon>Bacteria</taxon>
        <taxon>Pseudomonadati</taxon>
        <taxon>Pseudomonadota</taxon>
        <taxon>Betaproteobacteria</taxon>
        <taxon>Neisseriales</taxon>
        <taxon>Chromobacteriaceae</taxon>
        <taxon>Paludibacterium</taxon>
    </lineage>
</organism>
<dbReference type="AlphaFoldDB" id="A0A4R7BCA6"/>
<dbReference type="GO" id="GO:0016887">
    <property type="term" value="F:ATP hydrolysis activity"/>
    <property type="evidence" value="ECO:0007669"/>
    <property type="project" value="TreeGrafter"/>
</dbReference>
<evidence type="ECO:0000256" key="1">
    <source>
        <dbReference type="ARBA" id="ARBA00022741"/>
    </source>
</evidence>
<evidence type="ECO:0000313" key="4">
    <source>
        <dbReference type="Proteomes" id="UP000295611"/>
    </source>
</evidence>
<dbReference type="PANTHER" id="PTHR43384:SF4">
    <property type="entry name" value="CELLULOSE BIOSYNTHESIS PROTEIN BCSQ-RELATED"/>
    <property type="match status" value="1"/>
</dbReference>
<gene>
    <name evidence="3" type="ORF">DFP86_10153</name>
</gene>
<keyword evidence="1" id="KW-0547">Nucleotide-binding</keyword>
<protein>
    <submittedName>
        <fullName evidence="3">Flagellar biosynthesis protein FlhG</fullName>
    </submittedName>
</protein>
<keyword evidence="2" id="KW-0067">ATP-binding</keyword>
<evidence type="ECO:0000313" key="3">
    <source>
        <dbReference type="EMBL" id="TDR82664.1"/>
    </source>
</evidence>
<accession>A0A4R7BCA6</accession>
<dbReference type="RefSeq" id="WP_133677996.1">
    <property type="nucleotide sequence ID" value="NZ_SNZP01000001.1"/>
</dbReference>
<keyword evidence="3" id="KW-0969">Cilium</keyword>
<sequence>MTLNQDQAASLRMLNARPTRAPSFAFIGAEGVGTSTLVTELAVGVAFAGGQPLVIDCCAGQQIARRLGVPTTATLETQVISMSGLAEMTARSRQGVTLVNLYARPEERALFSSQLWLRLGAEFAAQERDATSLLIDVPNPAIDPVPACVADNLILVLTPQAESLTMAYATIKRLATMYGRTCFNVLVNRARHLEEARELFARLSSVASEFLTVALRWVGFVPEDGAIRRSQALHRPSLEAFPQSESSIAFAQLAAVLPQWHTTETTNSSTGYMDMLIAASRDWAESEGAV</sequence>
<dbReference type="InterPro" id="IPR027417">
    <property type="entry name" value="P-loop_NTPase"/>
</dbReference>